<organism evidence="2 3">
    <name type="scientific">Xenopus laevis</name>
    <name type="common">African clawed frog</name>
    <dbReference type="NCBI Taxonomy" id="8355"/>
    <lineage>
        <taxon>Eukaryota</taxon>
        <taxon>Metazoa</taxon>
        <taxon>Chordata</taxon>
        <taxon>Craniata</taxon>
        <taxon>Vertebrata</taxon>
        <taxon>Euteleostomi</taxon>
        <taxon>Amphibia</taxon>
        <taxon>Batrachia</taxon>
        <taxon>Anura</taxon>
        <taxon>Pipoidea</taxon>
        <taxon>Pipidae</taxon>
        <taxon>Xenopodinae</taxon>
        <taxon>Xenopus</taxon>
        <taxon>Xenopus</taxon>
    </lineage>
</organism>
<feature type="domain" description="Reverse transcriptase" evidence="1">
    <location>
        <begin position="1"/>
        <end position="89"/>
    </location>
</feature>
<dbReference type="InterPro" id="IPR058912">
    <property type="entry name" value="HTH_animal"/>
</dbReference>
<proteinExistence type="predicted"/>
<evidence type="ECO:0000259" key="1">
    <source>
        <dbReference type="PROSITE" id="PS50878"/>
    </source>
</evidence>
<dbReference type="InterPro" id="IPR035901">
    <property type="entry name" value="GIY-YIG_endonuc_sf"/>
</dbReference>
<evidence type="ECO:0000313" key="3">
    <source>
        <dbReference type="Proteomes" id="UP000694892"/>
    </source>
</evidence>
<gene>
    <name evidence="2" type="ORF">XELAEV_18021328mg</name>
</gene>
<dbReference type="OMA" id="HRELFWI"/>
<dbReference type="PANTHER" id="PTHR21301:SF10">
    <property type="entry name" value="REVERSE TRANSCRIPTASE DOMAIN-CONTAINING PROTEIN"/>
    <property type="match status" value="1"/>
</dbReference>
<protein>
    <recommendedName>
        <fullName evidence="1">Reverse transcriptase domain-containing protein</fullName>
    </recommendedName>
</protein>
<dbReference type="Pfam" id="PF26215">
    <property type="entry name" value="HTH_animal"/>
    <property type="match status" value="1"/>
</dbReference>
<dbReference type="PANTHER" id="PTHR21301">
    <property type="entry name" value="REVERSE TRANSCRIPTASE"/>
    <property type="match status" value="1"/>
</dbReference>
<dbReference type="SUPFAM" id="SSF56672">
    <property type="entry name" value="DNA/RNA polymerases"/>
    <property type="match status" value="1"/>
</dbReference>
<dbReference type="EMBL" id="CM004471">
    <property type="protein sequence ID" value="OCT87631.1"/>
    <property type="molecule type" value="Genomic_DNA"/>
</dbReference>
<accession>A0A974HRW2</accession>
<name>A0A974HRW2_XENLA</name>
<evidence type="ECO:0000313" key="2">
    <source>
        <dbReference type="EMBL" id="OCT87631.1"/>
    </source>
</evidence>
<sequence>MGTRFAPQYANLFMAKLEQDFLSSCTTKPLAYLRYIDDILIIWTDTEQKLIQFYEQFNNYHPTINFKLVHSSSHIHFLDTTIYIKDNTVHTTIYRKPTDKPSDLMYDSFHPDHTKHTIIYSQALRYNRICSDTSERDQHLETLRKDFIDRGYNPRVIDHNIHRATKVSRSQLLKYKQKRETDRVQLVTTYNPQLKALRKVARGLQVTVEKDKRLYTIFPDPSLLAFRQPPNLRKLIIRSSLSGHTNNGTHPCGRKRYKTCPHILSADRVQIPGAIKEYYIHGHYTCSSTNVVYAITCTKCPTRGIYIGETGQSLRKRTNHHRFTINNIKLDTPVSENFNSPNHSLEDFQISVIKGNFKTENERKVWEYNLMQTFRSLETGLNLGHGFISNYQD</sequence>
<dbReference type="AlphaFoldDB" id="A0A974HRW2"/>
<dbReference type="InterPro" id="IPR043502">
    <property type="entry name" value="DNA/RNA_pol_sf"/>
</dbReference>
<dbReference type="InterPro" id="IPR000477">
    <property type="entry name" value="RT_dom"/>
</dbReference>
<dbReference type="Proteomes" id="UP000694892">
    <property type="component" value="Chromosome 3S"/>
</dbReference>
<dbReference type="PROSITE" id="PS50878">
    <property type="entry name" value="RT_POL"/>
    <property type="match status" value="1"/>
</dbReference>
<reference evidence="3" key="1">
    <citation type="journal article" date="2016" name="Nature">
        <title>Genome evolution in the allotetraploid frog Xenopus laevis.</title>
        <authorList>
            <person name="Session A.M."/>
            <person name="Uno Y."/>
            <person name="Kwon T."/>
            <person name="Chapman J.A."/>
            <person name="Toyoda A."/>
            <person name="Takahashi S."/>
            <person name="Fukui A."/>
            <person name="Hikosaka A."/>
            <person name="Suzuki A."/>
            <person name="Kondo M."/>
            <person name="van Heeringen S.J."/>
            <person name="Quigley I."/>
            <person name="Heinz S."/>
            <person name="Ogino H."/>
            <person name="Ochi H."/>
            <person name="Hellsten U."/>
            <person name="Lyons J.B."/>
            <person name="Simakov O."/>
            <person name="Putnam N."/>
            <person name="Stites J."/>
            <person name="Kuroki Y."/>
            <person name="Tanaka T."/>
            <person name="Michiue T."/>
            <person name="Watanabe M."/>
            <person name="Bogdanovic O."/>
            <person name="Lister R."/>
            <person name="Georgiou G."/>
            <person name="Paranjpe S.S."/>
            <person name="van Kruijsbergen I."/>
            <person name="Shu S."/>
            <person name="Carlson J."/>
            <person name="Kinoshita T."/>
            <person name="Ohta Y."/>
            <person name="Mawaribuchi S."/>
            <person name="Jenkins J."/>
            <person name="Grimwood J."/>
            <person name="Schmutz J."/>
            <person name="Mitros T."/>
            <person name="Mozaffari S.V."/>
            <person name="Suzuki Y."/>
            <person name="Haramoto Y."/>
            <person name="Yamamoto T.S."/>
            <person name="Takagi C."/>
            <person name="Heald R."/>
            <person name="Miller K."/>
            <person name="Haudenschild C."/>
            <person name="Kitzman J."/>
            <person name="Nakayama T."/>
            <person name="Izutsu Y."/>
            <person name="Robert J."/>
            <person name="Fortriede J."/>
            <person name="Burns K."/>
            <person name="Lotay V."/>
            <person name="Karimi K."/>
            <person name="Yasuoka Y."/>
            <person name="Dichmann D.S."/>
            <person name="Flajnik M.F."/>
            <person name="Houston D.W."/>
            <person name="Shendure J."/>
            <person name="DuPasquier L."/>
            <person name="Vize P.D."/>
            <person name="Zorn A.M."/>
            <person name="Ito M."/>
            <person name="Marcotte E.M."/>
            <person name="Wallingford J.B."/>
            <person name="Ito Y."/>
            <person name="Asashima M."/>
            <person name="Ueno N."/>
            <person name="Matsuda Y."/>
            <person name="Veenstra G.J."/>
            <person name="Fujiyama A."/>
            <person name="Harland R.M."/>
            <person name="Taira M."/>
            <person name="Rokhsar D.S."/>
        </authorList>
    </citation>
    <scope>NUCLEOTIDE SEQUENCE [LARGE SCALE GENOMIC DNA]</scope>
    <source>
        <strain evidence="3">J</strain>
    </source>
</reference>
<dbReference type="Gene3D" id="3.40.1440.10">
    <property type="entry name" value="GIY-YIG endonuclease"/>
    <property type="match status" value="1"/>
</dbReference>